<dbReference type="AlphaFoldDB" id="A0A5J4QA92"/>
<organism evidence="1">
    <name type="scientific">termite gut metagenome</name>
    <dbReference type="NCBI Taxonomy" id="433724"/>
    <lineage>
        <taxon>unclassified sequences</taxon>
        <taxon>metagenomes</taxon>
        <taxon>organismal metagenomes</taxon>
    </lineage>
</organism>
<proteinExistence type="predicted"/>
<sequence>MNCPKCTSDKSVKSGKVKGVQRYKCKGCGCNYTVEQKSTAKSKSMKKQALHLYLEGLGFRSIGRLLGVSNVSVLNWIRNFGKEVGELSSENQEIQMVEMDEMHSYIGSKKTTVGYGLLLIDIGKNSSTSLLVTEVMKQ</sequence>
<dbReference type="InterPro" id="IPR051354">
    <property type="entry name" value="Transposase_27_IS1"/>
</dbReference>
<gene>
    <name evidence="1" type="ORF">EZS27_031863</name>
</gene>
<comment type="caution">
    <text evidence="1">The sequence shown here is derived from an EMBL/GenBank/DDBJ whole genome shotgun (WGS) entry which is preliminary data.</text>
</comment>
<dbReference type="EMBL" id="SNRY01004308">
    <property type="protein sequence ID" value="KAA6318079.1"/>
    <property type="molecule type" value="Genomic_DNA"/>
</dbReference>
<dbReference type="NCBIfam" id="NF033558">
    <property type="entry name" value="transpos_IS1"/>
    <property type="match status" value="1"/>
</dbReference>
<protein>
    <recommendedName>
        <fullName evidence="2">InsA N-terminal domain-containing protein</fullName>
    </recommendedName>
</protein>
<dbReference type="PANTHER" id="PTHR33293:SF2">
    <property type="entry name" value="TRANSPOSASE"/>
    <property type="match status" value="1"/>
</dbReference>
<dbReference type="InterPro" id="IPR009057">
    <property type="entry name" value="Homeodomain-like_sf"/>
</dbReference>
<evidence type="ECO:0008006" key="2">
    <source>
        <dbReference type="Google" id="ProtNLM"/>
    </source>
</evidence>
<accession>A0A5J4QA92</accession>
<evidence type="ECO:0000313" key="1">
    <source>
        <dbReference type="EMBL" id="KAA6318079.1"/>
    </source>
</evidence>
<dbReference type="SUPFAM" id="SSF46689">
    <property type="entry name" value="Homeodomain-like"/>
    <property type="match status" value="1"/>
</dbReference>
<dbReference type="PANTHER" id="PTHR33293">
    <property type="entry name" value="INSERTION ELEMENT IS1 1 PROTEIN INSB-RELATED"/>
    <property type="match status" value="1"/>
</dbReference>
<name>A0A5J4QA92_9ZZZZ</name>
<reference evidence="1" key="1">
    <citation type="submission" date="2019-03" db="EMBL/GenBank/DDBJ databases">
        <title>Single cell metagenomics reveals metabolic interactions within the superorganism composed of flagellate Streblomastix strix and complex community of Bacteroidetes bacteria on its surface.</title>
        <authorList>
            <person name="Treitli S.C."/>
            <person name="Kolisko M."/>
            <person name="Husnik F."/>
            <person name="Keeling P."/>
            <person name="Hampl V."/>
        </authorList>
    </citation>
    <scope>NUCLEOTIDE SEQUENCE</scope>
    <source>
        <strain evidence="1">STM</strain>
    </source>
</reference>